<dbReference type="EMBL" id="CP031188">
    <property type="protein sequence ID" value="AXG74193.1"/>
    <property type="molecule type" value="Genomic_DNA"/>
</dbReference>
<dbReference type="SUPFAM" id="SSF48452">
    <property type="entry name" value="TPR-like"/>
    <property type="match status" value="1"/>
</dbReference>
<dbReference type="SMART" id="SM00850">
    <property type="entry name" value="LytTR"/>
    <property type="match status" value="1"/>
</dbReference>
<dbReference type="InterPro" id="IPR007492">
    <property type="entry name" value="LytTR_DNA-bd_dom"/>
</dbReference>
<evidence type="ECO:0000259" key="2">
    <source>
        <dbReference type="PROSITE" id="PS50930"/>
    </source>
</evidence>
<dbReference type="GO" id="GO:0000156">
    <property type="term" value="F:phosphorelay response regulator activity"/>
    <property type="evidence" value="ECO:0007669"/>
    <property type="project" value="InterPro"/>
</dbReference>
<evidence type="ECO:0000256" key="1">
    <source>
        <dbReference type="SAM" id="Phobius"/>
    </source>
</evidence>
<reference evidence="3 4" key="1">
    <citation type="submission" date="2018-07" db="EMBL/GenBank/DDBJ databases">
        <title>Complete genome sequence of Flavobacterium arcticum type strain SM1502T.</title>
        <authorList>
            <person name="Li Y."/>
            <person name="Li D.-D."/>
        </authorList>
    </citation>
    <scope>NUCLEOTIDE SEQUENCE [LARGE SCALE GENOMIC DNA]</scope>
    <source>
        <strain evidence="3 4">SM1502</strain>
    </source>
</reference>
<dbReference type="AlphaFoldDB" id="A0A345HC83"/>
<dbReference type="PROSITE" id="PS50930">
    <property type="entry name" value="HTH_LYTTR"/>
    <property type="match status" value="1"/>
</dbReference>
<dbReference type="RefSeq" id="WP_114677951.1">
    <property type="nucleotide sequence ID" value="NZ_CP031188.1"/>
</dbReference>
<keyword evidence="4" id="KW-1185">Reference proteome</keyword>
<dbReference type="Proteomes" id="UP000253951">
    <property type="component" value="Chromosome"/>
</dbReference>
<dbReference type="PANTHER" id="PTHR37299:SF1">
    <property type="entry name" value="STAGE 0 SPORULATION PROTEIN A HOMOLOG"/>
    <property type="match status" value="1"/>
</dbReference>
<sequence length="480" mass="56593">MTNIKIILLFFFCAISNGQQVDSFITQPMVDNPSKTIDSLARITLVTPYEAAKNYYILGKCHAYLNQEEVGFEYFIQSKKAFEALGNVHFSKQIALEAHKIISAQEYYGNYGNTLFEEYQHYADSINSPLHKAYVIAELAKDDYYTYDETGDVKYLDRAYSLFRKALRYANTADNNLIKAKLYSNIGSLKNTMHQCDSARFYLDESKIYIDEIDDAYENYGYYHNYANSYFLEENYQKAIPYFLKAKDVVPYYKGKALRKLYSQLEEAYDYLDNDIERRKYQRLHDSLDRVIKDRLQNVKMHETTVKYDVEKKDKKITALERALLSYNKHRVTYSVILFLVFLLALYSFVRWKKVDVKRKKIEQEKKGIESEHIKTIEQLEKVKQLVIEEHIVLKNKVKIHVSDLMYIKSEDHYLNFIPFEGKKQFIRGKISEVLEELPPNFVKCHRSYIVNTNYIKTTSSKGIILTNNEQIPVSRNFKL</sequence>
<keyword evidence="1" id="KW-0472">Membrane</keyword>
<protein>
    <submittedName>
        <fullName evidence="3">LytTR family transcriptional regulator</fullName>
    </submittedName>
</protein>
<dbReference type="GO" id="GO:0003677">
    <property type="term" value="F:DNA binding"/>
    <property type="evidence" value="ECO:0007669"/>
    <property type="project" value="InterPro"/>
</dbReference>
<dbReference type="InterPro" id="IPR011990">
    <property type="entry name" value="TPR-like_helical_dom_sf"/>
</dbReference>
<keyword evidence="1" id="KW-0812">Transmembrane</keyword>
<accession>A0A345HC83</accession>
<feature type="domain" description="HTH LytTR-type" evidence="2">
    <location>
        <begin position="398"/>
        <end position="480"/>
    </location>
</feature>
<dbReference type="Pfam" id="PF04397">
    <property type="entry name" value="LytTR"/>
    <property type="match status" value="1"/>
</dbReference>
<organism evidence="3 4">
    <name type="scientific">Flavobacterium arcticum</name>
    <dbReference type="NCBI Taxonomy" id="1784713"/>
    <lineage>
        <taxon>Bacteria</taxon>
        <taxon>Pseudomonadati</taxon>
        <taxon>Bacteroidota</taxon>
        <taxon>Flavobacteriia</taxon>
        <taxon>Flavobacteriales</taxon>
        <taxon>Flavobacteriaceae</taxon>
        <taxon>Flavobacterium</taxon>
    </lineage>
</organism>
<dbReference type="InterPro" id="IPR046947">
    <property type="entry name" value="LytR-like"/>
</dbReference>
<keyword evidence="1" id="KW-1133">Transmembrane helix</keyword>
<dbReference type="PANTHER" id="PTHR37299">
    <property type="entry name" value="TRANSCRIPTIONAL REGULATOR-RELATED"/>
    <property type="match status" value="1"/>
</dbReference>
<name>A0A345HC83_9FLAO</name>
<evidence type="ECO:0000313" key="3">
    <source>
        <dbReference type="EMBL" id="AXG74193.1"/>
    </source>
</evidence>
<proteinExistence type="predicted"/>
<gene>
    <name evidence="3" type="ORF">DVK85_08055</name>
</gene>
<evidence type="ECO:0000313" key="4">
    <source>
        <dbReference type="Proteomes" id="UP000253951"/>
    </source>
</evidence>
<dbReference type="OrthoDB" id="2962330at2"/>
<dbReference type="KEGG" id="fat:DVK85_08055"/>
<dbReference type="Gene3D" id="2.40.50.1020">
    <property type="entry name" value="LytTr DNA-binding domain"/>
    <property type="match status" value="1"/>
</dbReference>
<dbReference type="Gene3D" id="1.25.40.10">
    <property type="entry name" value="Tetratricopeptide repeat domain"/>
    <property type="match status" value="1"/>
</dbReference>
<feature type="transmembrane region" description="Helical" evidence="1">
    <location>
        <begin position="332"/>
        <end position="350"/>
    </location>
</feature>